<dbReference type="InterPro" id="IPR002938">
    <property type="entry name" value="FAD-bd"/>
</dbReference>
<evidence type="ECO:0000259" key="1">
    <source>
        <dbReference type="Pfam" id="PF01494"/>
    </source>
</evidence>
<dbReference type="PANTHER" id="PTHR46865">
    <property type="entry name" value="OXIDOREDUCTASE-RELATED"/>
    <property type="match status" value="1"/>
</dbReference>
<dbReference type="RefSeq" id="WP_213003322.1">
    <property type="nucleotide sequence ID" value="NZ_BAAATW010000015.1"/>
</dbReference>
<reference evidence="2" key="1">
    <citation type="submission" date="2021-03" db="EMBL/GenBank/DDBJ databases">
        <title>Whole genome shotgun sequence of Actinoplanes consettensis NBRC 14913.</title>
        <authorList>
            <person name="Komaki H."/>
            <person name="Tamura T."/>
        </authorList>
    </citation>
    <scope>NUCLEOTIDE SEQUENCE</scope>
    <source>
        <strain evidence="2">NBRC 14913</strain>
    </source>
</reference>
<keyword evidence="2" id="KW-0560">Oxidoreductase</keyword>
<dbReference type="GO" id="GO:0071949">
    <property type="term" value="F:FAD binding"/>
    <property type="evidence" value="ECO:0007669"/>
    <property type="project" value="InterPro"/>
</dbReference>
<dbReference type="InterPro" id="IPR051704">
    <property type="entry name" value="FAD_aromatic-hydroxylase"/>
</dbReference>
<dbReference type="Gene3D" id="3.50.50.60">
    <property type="entry name" value="FAD/NAD(P)-binding domain"/>
    <property type="match status" value="1"/>
</dbReference>
<keyword evidence="2" id="KW-0503">Monooxygenase</keyword>
<protein>
    <submittedName>
        <fullName evidence="2">FAD-binding monooxygenase</fullName>
    </submittedName>
</protein>
<proteinExistence type="predicted"/>
<dbReference type="InterPro" id="IPR036188">
    <property type="entry name" value="FAD/NAD-bd_sf"/>
</dbReference>
<dbReference type="AlphaFoldDB" id="A0A919T4P2"/>
<dbReference type="SUPFAM" id="SSF51905">
    <property type="entry name" value="FAD/NAD(P)-binding domain"/>
    <property type="match status" value="1"/>
</dbReference>
<gene>
    <name evidence="2" type="ORF">Aco04nite_90140</name>
</gene>
<name>A0A919T4P2_9ACTN</name>
<accession>A0A919T4P2</accession>
<dbReference type="PANTHER" id="PTHR46865:SF2">
    <property type="entry name" value="MONOOXYGENASE"/>
    <property type="match status" value="1"/>
</dbReference>
<evidence type="ECO:0000313" key="3">
    <source>
        <dbReference type="Proteomes" id="UP000680865"/>
    </source>
</evidence>
<dbReference type="Pfam" id="PF01494">
    <property type="entry name" value="FAD_binding_3"/>
    <property type="match status" value="1"/>
</dbReference>
<dbReference type="GO" id="GO:0004497">
    <property type="term" value="F:monooxygenase activity"/>
    <property type="evidence" value="ECO:0007669"/>
    <property type="project" value="UniProtKB-KW"/>
</dbReference>
<dbReference type="EMBL" id="BOQP01000061">
    <property type="protein sequence ID" value="GIM84190.1"/>
    <property type="molecule type" value="Genomic_DNA"/>
</dbReference>
<dbReference type="PRINTS" id="PR00420">
    <property type="entry name" value="RNGMNOXGNASE"/>
</dbReference>
<organism evidence="2 3">
    <name type="scientific">Winogradskya consettensis</name>
    <dbReference type="NCBI Taxonomy" id="113560"/>
    <lineage>
        <taxon>Bacteria</taxon>
        <taxon>Bacillati</taxon>
        <taxon>Actinomycetota</taxon>
        <taxon>Actinomycetes</taxon>
        <taxon>Micromonosporales</taxon>
        <taxon>Micromonosporaceae</taxon>
        <taxon>Winogradskya</taxon>
    </lineage>
</organism>
<comment type="caution">
    <text evidence="2">The sequence shown here is derived from an EMBL/GenBank/DDBJ whole genome shotgun (WGS) entry which is preliminary data.</text>
</comment>
<feature type="domain" description="FAD-binding" evidence="1">
    <location>
        <begin position="6"/>
        <end position="318"/>
    </location>
</feature>
<sequence>MRAGSILISGASIAGPSLAYWLNAAGWRTTVVERAGRLRAEGQNIDVRGAAREVLRRMGIEDEVLAANTGEQGTCFVDEKGRVRAAFPASANETGGATAEVEILRGELSRIVAGSTDGGTEYVFGDSITALREDGDGVLVSFAQGPERRFDVVVLAEGMRSRTRGMVFGDEPQIRFLGMYTSYFTIPREPGDVDWWQWFGAVGGRNVGLRPDNTGTIRATLSFLSGPRGYEDLGVEEQKQVLRRVFRDAGWQAPRVLAAMADVPIYFESIGQVRAPSWHRGRVALLGDAAYCASPISGMGTSLALVGAYILGGELTRADSPTEAFAAYERIMRPYVDQAQKLPPGAPRLANPKSNLGLKVFHAAAALASTRVAGAVAAKLFTPPADRIALPDYGSHFPQA</sequence>
<keyword evidence="3" id="KW-1185">Reference proteome</keyword>
<evidence type="ECO:0000313" key="2">
    <source>
        <dbReference type="EMBL" id="GIM84190.1"/>
    </source>
</evidence>
<dbReference type="Proteomes" id="UP000680865">
    <property type="component" value="Unassembled WGS sequence"/>
</dbReference>
<dbReference type="Gene3D" id="3.30.9.10">
    <property type="entry name" value="D-Amino Acid Oxidase, subunit A, domain 2"/>
    <property type="match status" value="1"/>
</dbReference>